<evidence type="ECO:0000256" key="1">
    <source>
        <dbReference type="SAM" id="Phobius"/>
    </source>
</evidence>
<sequence length="175" mass="20299">MSRFGENNGKGIKPLPRTIRVRMFDNSELIRRLKRTTLIGKIMNPDVQSVGSLVLMMPRIWKLEGQVVGRDLGLGTFRLDFEREEDILEVMKTETFNYNHWMLSIVRWEPIIHKDYPSAITFWDFRRIGNELGTVQTFSATVLLVLVFAMMKNLAHTATCTIMFRHMTSDSSQSN</sequence>
<keyword evidence="1" id="KW-1133">Transmembrane helix</keyword>
<organism evidence="3 4">
    <name type="scientific">Arabidopsis thaliana</name>
    <name type="common">Mouse-ear cress</name>
    <dbReference type="NCBI Taxonomy" id="3702"/>
    <lineage>
        <taxon>Eukaryota</taxon>
        <taxon>Viridiplantae</taxon>
        <taxon>Streptophyta</taxon>
        <taxon>Embryophyta</taxon>
        <taxon>Tracheophyta</taxon>
        <taxon>Spermatophyta</taxon>
        <taxon>Magnoliopsida</taxon>
        <taxon>eudicotyledons</taxon>
        <taxon>Gunneridae</taxon>
        <taxon>Pentapetalae</taxon>
        <taxon>rosids</taxon>
        <taxon>malvids</taxon>
        <taxon>Brassicales</taxon>
        <taxon>Brassicaceae</taxon>
        <taxon>Camelineae</taxon>
        <taxon>Arabidopsis</taxon>
    </lineage>
</organism>
<dbReference type="EMBL" id="CACRSJ010000110">
    <property type="protein sequence ID" value="VYS68845.1"/>
    <property type="molecule type" value="Genomic_DNA"/>
</dbReference>
<dbReference type="Proteomes" id="UP000426265">
    <property type="component" value="Unassembled WGS sequence"/>
</dbReference>
<dbReference type="Pfam" id="PF14111">
    <property type="entry name" value="DUF4283"/>
    <property type="match status" value="1"/>
</dbReference>
<keyword evidence="1" id="KW-0812">Transmembrane</keyword>
<feature type="transmembrane region" description="Helical" evidence="1">
    <location>
        <begin position="132"/>
        <end position="151"/>
    </location>
</feature>
<name>A0A654G6R2_ARATH</name>
<proteinExistence type="predicted"/>
<feature type="domain" description="DUF4283" evidence="2">
    <location>
        <begin position="36"/>
        <end position="110"/>
    </location>
</feature>
<protein>
    <recommendedName>
        <fullName evidence="2">DUF4283 domain-containing protein</fullName>
    </recommendedName>
</protein>
<evidence type="ECO:0000259" key="2">
    <source>
        <dbReference type="Pfam" id="PF14111"/>
    </source>
</evidence>
<accession>A0A654G6R2</accession>
<evidence type="ECO:0000313" key="3">
    <source>
        <dbReference type="EMBL" id="VYS68845.1"/>
    </source>
</evidence>
<dbReference type="InterPro" id="IPR025558">
    <property type="entry name" value="DUF4283"/>
</dbReference>
<keyword evidence="1" id="KW-0472">Membrane</keyword>
<gene>
    <name evidence="3" type="ORF">AN1_LOCUS24232</name>
</gene>
<reference evidence="3 4" key="1">
    <citation type="submission" date="2019-11" db="EMBL/GenBank/DDBJ databases">
        <authorList>
            <person name="Jiao W.-B."/>
            <person name="Schneeberger K."/>
        </authorList>
    </citation>
    <scope>NUCLEOTIDE SEQUENCE [LARGE SCALE GENOMIC DNA]</scope>
    <source>
        <strain evidence="4">cv. An-1</strain>
    </source>
</reference>
<dbReference type="AlphaFoldDB" id="A0A654G6R2"/>
<evidence type="ECO:0000313" key="4">
    <source>
        <dbReference type="Proteomes" id="UP000426265"/>
    </source>
</evidence>